<protein>
    <recommendedName>
        <fullName evidence="2">ABC transporter domain-containing protein</fullName>
    </recommendedName>
</protein>
<name>X1HTF5_9ZZZZ</name>
<gene>
    <name evidence="1" type="ORF">S03H2_37044</name>
</gene>
<comment type="caution">
    <text evidence="1">The sequence shown here is derived from an EMBL/GenBank/DDBJ whole genome shotgun (WGS) entry which is preliminary data.</text>
</comment>
<proteinExistence type="predicted"/>
<dbReference type="SUPFAM" id="SSF52540">
    <property type="entry name" value="P-loop containing nucleoside triphosphate hydrolases"/>
    <property type="match status" value="1"/>
</dbReference>
<organism evidence="1">
    <name type="scientific">marine sediment metagenome</name>
    <dbReference type="NCBI Taxonomy" id="412755"/>
    <lineage>
        <taxon>unclassified sequences</taxon>
        <taxon>metagenomes</taxon>
        <taxon>ecological metagenomes</taxon>
    </lineage>
</organism>
<reference evidence="1" key="1">
    <citation type="journal article" date="2014" name="Front. Microbiol.">
        <title>High frequency of phylogenetically diverse reductive dehalogenase-homologous genes in deep subseafloor sedimentary metagenomes.</title>
        <authorList>
            <person name="Kawai M."/>
            <person name="Futagami T."/>
            <person name="Toyoda A."/>
            <person name="Takaki Y."/>
            <person name="Nishi S."/>
            <person name="Hori S."/>
            <person name="Arai W."/>
            <person name="Tsubouchi T."/>
            <person name="Morono Y."/>
            <person name="Uchiyama I."/>
            <person name="Ito T."/>
            <person name="Fujiyama A."/>
            <person name="Inagaki F."/>
            <person name="Takami H."/>
        </authorList>
    </citation>
    <scope>NUCLEOTIDE SEQUENCE</scope>
    <source>
        <strain evidence="1">Expedition CK06-06</strain>
    </source>
</reference>
<evidence type="ECO:0008006" key="2">
    <source>
        <dbReference type="Google" id="ProtNLM"/>
    </source>
</evidence>
<accession>X1HTF5</accession>
<dbReference type="AlphaFoldDB" id="X1HTF5"/>
<dbReference type="InterPro" id="IPR027417">
    <property type="entry name" value="P-loop_NTPase"/>
</dbReference>
<sequence length="39" mass="4234">MVKFENVTKRYGSIEAVKRMNLSVNDGEFLSLVGPSGCG</sequence>
<dbReference type="EMBL" id="BARU01022769">
    <property type="protein sequence ID" value="GAH60345.1"/>
    <property type="molecule type" value="Genomic_DNA"/>
</dbReference>
<evidence type="ECO:0000313" key="1">
    <source>
        <dbReference type="EMBL" id="GAH60345.1"/>
    </source>
</evidence>
<dbReference type="Gene3D" id="3.40.50.300">
    <property type="entry name" value="P-loop containing nucleotide triphosphate hydrolases"/>
    <property type="match status" value="1"/>
</dbReference>
<feature type="non-terminal residue" evidence="1">
    <location>
        <position position="39"/>
    </location>
</feature>